<dbReference type="InterPro" id="IPR036390">
    <property type="entry name" value="WH_DNA-bd_sf"/>
</dbReference>
<evidence type="ECO:0000313" key="3">
    <source>
        <dbReference type="Proteomes" id="UP000236584"/>
    </source>
</evidence>
<dbReference type="EMBL" id="CP026309">
    <property type="protein sequence ID" value="AUV82899.1"/>
    <property type="molecule type" value="Genomic_DNA"/>
</dbReference>
<dbReference type="OrthoDB" id="116640at2157"/>
<evidence type="ECO:0000259" key="1">
    <source>
        <dbReference type="Pfam" id="PF01022"/>
    </source>
</evidence>
<keyword evidence="3" id="KW-1185">Reference proteome</keyword>
<dbReference type="Pfam" id="PF01022">
    <property type="entry name" value="HTH_5"/>
    <property type="match status" value="1"/>
</dbReference>
<reference evidence="2 3" key="1">
    <citation type="submission" date="2018-01" db="EMBL/GenBank/DDBJ databases">
        <title>Complete genome sequence of Salinigranum rubrum GX10T, an extremely halophilic archaeon isolated from a marine solar saltern.</title>
        <authorList>
            <person name="Han S."/>
        </authorList>
    </citation>
    <scope>NUCLEOTIDE SEQUENCE [LARGE SCALE GENOMIC DNA]</scope>
    <source>
        <strain evidence="2 3">GX10</strain>
    </source>
</reference>
<dbReference type="SUPFAM" id="SSF46785">
    <property type="entry name" value="Winged helix' DNA-binding domain"/>
    <property type="match status" value="1"/>
</dbReference>
<evidence type="ECO:0000313" key="2">
    <source>
        <dbReference type="EMBL" id="AUV82899.1"/>
    </source>
</evidence>
<proteinExistence type="predicted"/>
<organism evidence="2 3">
    <name type="scientific">Salinigranum rubrum</name>
    <dbReference type="NCBI Taxonomy" id="755307"/>
    <lineage>
        <taxon>Archaea</taxon>
        <taxon>Methanobacteriati</taxon>
        <taxon>Methanobacteriota</taxon>
        <taxon>Stenosarchaea group</taxon>
        <taxon>Halobacteria</taxon>
        <taxon>Halobacteriales</taxon>
        <taxon>Haloferacaceae</taxon>
        <taxon>Salinigranum</taxon>
    </lineage>
</organism>
<dbReference type="InterPro" id="IPR001845">
    <property type="entry name" value="HTH_ArsR_DNA-bd_dom"/>
</dbReference>
<sequence length="265" mass="28479">MRQYIASFGFDTRRITRSVIKSGIDSGDQIVLLQPAANFDDDGGFVNERAATSTAELVEFFERIDDDIRIVSAPVICPPFDVAIREVSALVTDPARAAQRGIPQNDAEATAPSLGTKAVETIVCPGGGVRELLFVLSVIAAAHPSHIEEVVMVGDLHTKPASIALPTVNPHIPNRAEKTFEAFIKATQTLSDDRITDGDSAVNTTLSVAELTELTGQSKSTVGRHLDSLEEAGVVKSSREGKERVGRLTLGAELYLRDIKLQNSM</sequence>
<dbReference type="CDD" id="cd00090">
    <property type="entry name" value="HTH_ARSR"/>
    <property type="match status" value="1"/>
</dbReference>
<gene>
    <name evidence="2" type="ORF">C2R22_15670</name>
</gene>
<dbReference type="Gene3D" id="1.10.10.10">
    <property type="entry name" value="Winged helix-like DNA-binding domain superfamily/Winged helix DNA-binding domain"/>
    <property type="match status" value="1"/>
</dbReference>
<feature type="domain" description="HTH arsR-type" evidence="1">
    <location>
        <begin position="206"/>
        <end position="237"/>
    </location>
</feature>
<accession>A0A2I8VP54</accession>
<dbReference type="GeneID" id="35593560"/>
<dbReference type="RefSeq" id="WP_103426588.1">
    <property type="nucleotide sequence ID" value="NZ_CP026309.1"/>
</dbReference>
<dbReference type="Gene3D" id="3.40.50.11700">
    <property type="match status" value="1"/>
</dbReference>
<dbReference type="InterPro" id="IPR036388">
    <property type="entry name" value="WH-like_DNA-bd_sf"/>
</dbReference>
<dbReference type="Proteomes" id="UP000236584">
    <property type="component" value="Chromosome"/>
</dbReference>
<dbReference type="InterPro" id="IPR011991">
    <property type="entry name" value="ArsR-like_HTH"/>
</dbReference>
<dbReference type="KEGG" id="srub:C2R22_15670"/>
<dbReference type="AlphaFoldDB" id="A0A2I8VP54"/>
<name>A0A2I8VP54_9EURY</name>
<dbReference type="GO" id="GO:0003700">
    <property type="term" value="F:DNA-binding transcription factor activity"/>
    <property type="evidence" value="ECO:0007669"/>
    <property type="project" value="InterPro"/>
</dbReference>
<protein>
    <recommendedName>
        <fullName evidence="1">HTH arsR-type domain-containing protein</fullName>
    </recommendedName>
</protein>